<dbReference type="PATRIC" id="fig|1179773.3.peg.95"/>
<dbReference type="GO" id="GO:0003677">
    <property type="term" value="F:DNA binding"/>
    <property type="evidence" value="ECO:0007669"/>
    <property type="project" value="InterPro"/>
</dbReference>
<feature type="domain" description="DUF5753" evidence="1">
    <location>
        <begin position="124"/>
        <end position="302"/>
    </location>
</feature>
<dbReference type="Pfam" id="PF13560">
    <property type="entry name" value="HTH_31"/>
    <property type="match status" value="1"/>
</dbReference>
<dbReference type="AlphaFoldDB" id="K0JRK3"/>
<proteinExistence type="predicted"/>
<gene>
    <name evidence="2" type="ordered locus">BN6_00950</name>
</gene>
<sequence>MGNTVLAGRTLFGVNTSGNPEIDLFAGILDVVSTQPPFRRRRLGRKLARMRTSADMTLDVAAQCLFKTRSALHRIEKGETLVDVHLVKSMMDLYDAYDPGLVEETVRARERGWWLSLGVENQGYLDVETEAGEIREFCMAVVPGLLQTSEYTRAVFQAHPLQRTRRWLEADLKVRRIRQKRLTDPENLLRLEAIIDESALRRPVGGAETMREQLVHVVRMADLPNVTIRVLSNERGAHSSMAGGFTVLNFPDAADPSVLYVEHPFGSLHMEEERLTVEAKVAFGHLANQALSPEESVALLERILTE</sequence>
<dbReference type="STRING" id="1179773.BN6_00950"/>
<dbReference type="KEGG" id="sesp:BN6_00950"/>
<dbReference type="eggNOG" id="COG1426">
    <property type="taxonomic scope" value="Bacteria"/>
</dbReference>
<evidence type="ECO:0000259" key="1">
    <source>
        <dbReference type="Pfam" id="PF19054"/>
    </source>
</evidence>
<dbReference type="HOGENOM" id="CLU_055817_1_0_11"/>
<evidence type="ECO:0000313" key="3">
    <source>
        <dbReference type="Proteomes" id="UP000006281"/>
    </source>
</evidence>
<dbReference type="BioCyc" id="SESP1179773:BN6_RS00465-MONOMER"/>
<dbReference type="RefSeq" id="WP_015097543.1">
    <property type="nucleotide sequence ID" value="NC_019673.1"/>
</dbReference>
<name>K0JRK3_SACES</name>
<dbReference type="OrthoDB" id="4285266at2"/>
<dbReference type="Proteomes" id="UP000006281">
    <property type="component" value="Chromosome"/>
</dbReference>
<reference evidence="2 3" key="1">
    <citation type="journal article" date="2012" name="BMC Genomics">
        <title>Complete genome sequence of Saccharothrix espanaensis DSM 44229T and comparison to the other completely sequenced Pseudonocardiaceae.</title>
        <authorList>
            <person name="Strobel T."/>
            <person name="Al-Dilaimi A."/>
            <person name="Blom J."/>
            <person name="Gessner A."/>
            <person name="Kalinowski J."/>
            <person name="Luzhetska M."/>
            <person name="Puhler A."/>
            <person name="Szczepanowski R."/>
            <person name="Bechthold A."/>
            <person name="Ruckert C."/>
        </authorList>
    </citation>
    <scope>NUCLEOTIDE SEQUENCE [LARGE SCALE GENOMIC DNA]</scope>
    <source>
        <strain evidence="3">ATCC 51144 / DSM 44229 / JCM 9112 / NBRC 15066 / NRRL 15764</strain>
    </source>
</reference>
<dbReference type="InterPro" id="IPR043917">
    <property type="entry name" value="DUF5753"/>
</dbReference>
<dbReference type="EMBL" id="HE804045">
    <property type="protein sequence ID" value="CCH27429.1"/>
    <property type="molecule type" value="Genomic_DNA"/>
</dbReference>
<protein>
    <recommendedName>
        <fullName evidence="1">DUF5753 domain-containing protein</fullName>
    </recommendedName>
</protein>
<dbReference type="SUPFAM" id="SSF47413">
    <property type="entry name" value="lambda repressor-like DNA-binding domains"/>
    <property type="match status" value="1"/>
</dbReference>
<accession>K0JRK3</accession>
<evidence type="ECO:0000313" key="2">
    <source>
        <dbReference type="EMBL" id="CCH27429.1"/>
    </source>
</evidence>
<keyword evidence="3" id="KW-1185">Reference proteome</keyword>
<dbReference type="InterPro" id="IPR010982">
    <property type="entry name" value="Lambda_DNA-bd_dom_sf"/>
</dbReference>
<dbReference type="Pfam" id="PF19054">
    <property type="entry name" value="DUF5753"/>
    <property type="match status" value="1"/>
</dbReference>
<organism evidence="2 3">
    <name type="scientific">Saccharothrix espanaensis (strain ATCC 51144 / DSM 44229 / JCM 9112 / NBRC 15066 / NRRL 15764)</name>
    <dbReference type="NCBI Taxonomy" id="1179773"/>
    <lineage>
        <taxon>Bacteria</taxon>
        <taxon>Bacillati</taxon>
        <taxon>Actinomycetota</taxon>
        <taxon>Actinomycetes</taxon>
        <taxon>Pseudonocardiales</taxon>
        <taxon>Pseudonocardiaceae</taxon>
        <taxon>Saccharothrix</taxon>
    </lineage>
</organism>